<dbReference type="Gene3D" id="3.40.50.620">
    <property type="entry name" value="HUPs"/>
    <property type="match status" value="2"/>
</dbReference>
<evidence type="ECO:0000259" key="9">
    <source>
        <dbReference type="Pfam" id="PF00133"/>
    </source>
</evidence>
<dbReference type="InterPro" id="IPR009008">
    <property type="entry name" value="Val/Leu/Ile-tRNA-synth_edit"/>
</dbReference>
<dbReference type="InterPro" id="IPR013155">
    <property type="entry name" value="M/V/L/I-tRNA-synth_anticd-bd"/>
</dbReference>
<dbReference type="InterPro" id="IPR010978">
    <property type="entry name" value="tRNA-bd_arm"/>
</dbReference>
<evidence type="ECO:0000256" key="2">
    <source>
        <dbReference type="ARBA" id="ARBA00022598"/>
    </source>
</evidence>
<dbReference type="PROSITE" id="PS00178">
    <property type="entry name" value="AA_TRNA_LIGASE_I"/>
    <property type="match status" value="1"/>
</dbReference>
<dbReference type="InterPro" id="IPR002300">
    <property type="entry name" value="aa-tRNA-synth_Ia"/>
</dbReference>
<evidence type="ECO:0000256" key="3">
    <source>
        <dbReference type="ARBA" id="ARBA00022741"/>
    </source>
</evidence>
<keyword evidence="6 8" id="KW-0030">Aminoacyl-tRNA synthetase</keyword>
<dbReference type="PANTHER" id="PTHR11946:SF93">
    <property type="entry name" value="VALINE--TRNA LIGASE, CHLOROPLASTIC_MITOCHONDRIAL 2"/>
    <property type="match status" value="1"/>
</dbReference>
<feature type="binding site" evidence="8">
    <location>
        <position position="544"/>
    </location>
    <ligand>
        <name>ATP</name>
        <dbReference type="ChEBI" id="CHEBI:30616"/>
    </ligand>
</feature>
<evidence type="ECO:0000259" key="10">
    <source>
        <dbReference type="Pfam" id="PF08264"/>
    </source>
</evidence>
<protein>
    <recommendedName>
        <fullName evidence="8">Valine--tRNA ligase</fullName>
        <ecNumber evidence="8">6.1.1.9</ecNumber>
    </recommendedName>
    <alternativeName>
        <fullName evidence="8">Valyl-tRNA synthetase</fullName>
        <shortName evidence="8">ValRS</shortName>
    </alternativeName>
</protein>
<keyword evidence="8" id="KW-0175">Coiled coil</keyword>
<dbReference type="SUPFAM" id="SSF50677">
    <property type="entry name" value="ValRS/IleRS/LeuRS editing domain"/>
    <property type="match status" value="1"/>
</dbReference>
<dbReference type="Pfam" id="PF08264">
    <property type="entry name" value="Anticodon_1"/>
    <property type="match status" value="1"/>
</dbReference>
<name>A0ABY0IGU4_9BACT</name>
<dbReference type="InterPro" id="IPR033705">
    <property type="entry name" value="Anticodon_Ia_Val"/>
</dbReference>
<comment type="caution">
    <text evidence="12">The sequence shown here is derived from an EMBL/GenBank/DDBJ whole genome shotgun (WGS) entry which is preliminary data.</text>
</comment>
<evidence type="ECO:0000313" key="12">
    <source>
        <dbReference type="EMBL" id="RZF22139.1"/>
    </source>
</evidence>
<reference evidence="13" key="1">
    <citation type="journal article" date="2019" name="Int. J. Syst. Evol. Microbiol.">
        <title>Halobacteriovorax valvorus sp. nov., a novel prokaryotic predator isolated from coastal seawater of China.</title>
        <authorList>
            <person name="Chen M.-X."/>
        </authorList>
    </citation>
    <scope>NUCLEOTIDE SEQUENCE [LARGE SCALE GENOMIC DNA]</scope>
    <source>
        <strain evidence="13">BL9</strain>
    </source>
</reference>
<dbReference type="Gene3D" id="1.10.730.10">
    <property type="entry name" value="Isoleucyl-tRNA Synthetase, Domain 1"/>
    <property type="match status" value="1"/>
</dbReference>
<dbReference type="SUPFAM" id="SSF47323">
    <property type="entry name" value="Anticodon-binding domain of a subclass of class I aminoacyl-tRNA synthetases"/>
    <property type="match status" value="1"/>
</dbReference>
<dbReference type="Pfam" id="PF00133">
    <property type="entry name" value="tRNA-synt_1"/>
    <property type="match status" value="1"/>
</dbReference>
<dbReference type="NCBIfam" id="NF004349">
    <property type="entry name" value="PRK05729.1"/>
    <property type="match status" value="1"/>
</dbReference>
<feature type="domain" description="Valyl-tRNA synthetase tRNA-binding arm" evidence="11">
    <location>
        <begin position="829"/>
        <end position="893"/>
    </location>
</feature>
<evidence type="ECO:0000256" key="7">
    <source>
        <dbReference type="ARBA" id="ARBA00047552"/>
    </source>
</evidence>
<comment type="catalytic activity">
    <reaction evidence="7 8">
        <text>tRNA(Val) + L-valine + ATP = L-valyl-tRNA(Val) + AMP + diphosphate</text>
        <dbReference type="Rhea" id="RHEA:10704"/>
        <dbReference type="Rhea" id="RHEA-COMP:9672"/>
        <dbReference type="Rhea" id="RHEA-COMP:9708"/>
        <dbReference type="ChEBI" id="CHEBI:30616"/>
        <dbReference type="ChEBI" id="CHEBI:33019"/>
        <dbReference type="ChEBI" id="CHEBI:57762"/>
        <dbReference type="ChEBI" id="CHEBI:78442"/>
        <dbReference type="ChEBI" id="CHEBI:78537"/>
        <dbReference type="ChEBI" id="CHEBI:456215"/>
        <dbReference type="EC" id="6.1.1.9"/>
    </reaction>
</comment>
<evidence type="ECO:0000256" key="8">
    <source>
        <dbReference type="HAMAP-Rule" id="MF_02004"/>
    </source>
</evidence>
<dbReference type="PANTHER" id="PTHR11946">
    <property type="entry name" value="VALYL-TRNA SYNTHETASES"/>
    <property type="match status" value="1"/>
</dbReference>
<dbReference type="NCBIfam" id="TIGR00422">
    <property type="entry name" value="valS"/>
    <property type="match status" value="1"/>
</dbReference>
<keyword evidence="4 8" id="KW-0067">ATP-binding</keyword>
<evidence type="ECO:0000256" key="1">
    <source>
        <dbReference type="ARBA" id="ARBA00022490"/>
    </source>
</evidence>
<gene>
    <name evidence="8" type="primary">valS</name>
    <name evidence="12" type="ORF">DAY19_10680</name>
</gene>
<feature type="coiled-coil region" evidence="8">
    <location>
        <begin position="827"/>
        <end position="889"/>
    </location>
</feature>
<dbReference type="Gene3D" id="1.10.287.380">
    <property type="entry name" value="Valyl-tRNA synthetase, C-terminal domain"/>
    <property type="match status" value="1"/>
</dbReference>
<keyword evidence="3 8" id="KW-0547">Nucleotide-binding</keyword>
<accession>A0ABY0IGU4</accession>
<dbReference type="PRINTS" id="PR00986">
    <property type="entry name" value="TRNASYNTHVAL"/>
</dbReference>
<evidence type="ECO:0000313" key="13">
    <source>
        <dbReference type="Proteomes" id="UP000443582"/>
    </source>
</evidence>
<dbReference type="EC" id="6.1.1.9" evidence="8"/>
<feature type="domain" description="Aminoacyl-tRNA synthetase class Ia" evidence="9">
    <location>
        <begin position="27"/>
        <end position="581"/>
    </location>
</feature>
<dbReference type="CDD" id="cd07962">
    <property type="entry name" value="Anticodon_Ia_Val"/>
    <property type="match status" value="1"/>
</dbReference>
<keyword evidence="1 8" id="KW-0963">Cytoplasm</keyword>
<dbReference type="InterPro" id="IPR002303">
    <property type="entry name" value="Valyl-tRNA_ligase"/>
</dbReference>
<comment type="domain">
    <text evidence="8">The C-terminal coiled-coil domain is crucial for aminoacylation activity.</text>
</comment>
<comment type="function">
    <text evidence="8">Catalyzes the attachment of valine to tRNA(Val). As ValRS can inadvertently accommodate and process structurally similar amino acids such as threonine, to avoid such errors, it has a 'posttransfer' editing activity that hydrolyzes mischarged Thr-tRNA(Val) in a tRNA-dependent manner.</text>
</comment>
<keyword evidence="5 8" id="KW-0648">Protein biosynthesis</keyword>
<evidence type="ECO:0000259" key="11">
    <source>
        <dbReference type="Pfam" id="PF10458"/>
    </source>
</evidence>
<dbReference type="HAMAP" id="MF_02004">
    <property type="entry name" value="Val_tRNA_synth_type1"/>
    <property type="match status" value="1"/>
</dbReference>
<evidence type="ECO:0000256" key="4">
    <source>
        <dbReference type="ARBA" id="ARBA00022840"/>
    </source>
</evidence>
<dbReference type="InterPro" id="IPR001412">
    <property type="entry name" value="aa-tRNA-synth_I_CS"/>
</dbReference>
<dbReference type="Gene3D" id="3.90.740.10">
    <property type="entry name" value="Valyl/Leucyl/Isoleucyl-tRNA synthetase, editing domain"/>
    <property type="match status" value="2"/>
</dbReference>
<dbReference type="InterPro" id="IPR019499">
    <property type="entry name" value="Val-tRNA_synth_tRNA-bd"/>
</dbReference>
<evidence type="ECO:0000256" key="6">
    <source>
        <dbReference type="ARBA" id="ARBA00023146"/>
    </source>
</evidence>
<comment type="caution">
    <text evidence="8">Lacks conserved residue(s) required for the propagation of feature annotation.</text>
</comment>
<comment type="similarity">
    <text evidence="8">Belongs to the class-I aminoacyl-tRNA synthetase family. ValS type 1 subfamily.</text>
</comment>
<dbReference type="SUPFAM" id="SSF46589">
    <property type="entry name" value="tRNA-binding arm"/>
    <property type="match status" value="1"/>
</dbReference>
<dbReference type="SUPFAM" id="SSF52374">
    <property type="entry name" value="Nucleotidylyl transferase"/>
    <property type="match status" value="1"/>
</dbReference>
<dbReference type="Proteomes" id="UP000443582">
    <property type="component" value="Unassembled WGS sequence"/>
</dbReference>
<keyword evidence="13" id="KW-1185">Reference proteome</keyword>
<dbReference type="GO" id="GO:0004832">
    <property type="term" value="F:valine-tRNA ligase activity"/>
    <property type="evidence" value="ECO:0007669"/>
    <property type="project" value="UniProtKB-EC"/>
</dbReference>
<feature type="short sequence motif" description="'KMSKS' region" evidence="8">
    <location>
        <begin position="541"/>
        <end position="545"/>
    </location>
</feature>
<comment type="subunit">
    <text evidence="8">Monomer.</text>
</comment>
<dbReference type="EMBL" id="QDKL01000002">
    <property type="protein sequence ID" value="RZF22139.1"/>
    <property type="molecule type" value="Genomic_DNA"/>
</dbReference>
<dbReference type="Pfam" id="PF10458">
    <property type="entry name" value="Val_tRNA-synt_C"/>
    <property type="match status" value="1"/>
</dbReference>
<proteinExistence type="inferred from homology"/>
<dbReference type="CDD" id="cd00817">
    <property type="entry name" value="ValRS_core"/>
    <property type="match status" value="1"/>
</dbReference>
<dbReference type="InterPro" id="IPR009080">
    <property type="entry name" value="tRNAsynth_Ia_anticodon-bd"/>
</dbReference>
<comment type="domain">
    <text evidence="8">ValRS has two distinct active sites: one for aminoacylation and one for editing. The misactivated threonine is translocated from the active site to the editing site.</text>
</comment>
<comment type="subcellular location">
    <subcellularLocation>
        <location evidence="8">Cytoplasm</location>
    </subcellularLocation>
</comment>
<dbReference type="InterPro" id="IPR014729">
    <property type="entry name" value="Rossmann-like_a/b/a_fold"/>
</dbReference>
<dbReference type="InterPro" id="IPR037118">
    <property type="entry name" value="Val-tRNA_synth_C_sf"/>
</dbReference>
<organism evidence="12 13">
    <name type="scientific">Halobacteriovorax vibrionivorans</name>
    <dbReference type="NCBI Taxonomy" id="2152716"/>
    <lineage>
        <taxon>Bacteria</taxon>
        <taxon>Pseudomonadati</taxon>
        <taxon>Bdellovibrionota</taxon>
        <taxon>Bacteriovoracia</taxon>
        <taxon>Bacteriovoracales</taxon>
        <taxon>Halobacteriovoraceae</taxon>
        <taxon>Halobacteriovorax</taxon>
    </lineage>
</organism>
<evidence type="ECO:0000256" key="5">
    <source>
        <dbReference type="ARBA" id="ARBA00022917"/>
    </source>
</evidence>
<feature type="domain" description="Methionyl/Valyl/Leucyl/Isoleucyl-tRNA synthetase anticodon-binding" evidence="10">
    <location>
        <begin position="621"/>
        <end position="769"/>
    </location>
</feature>
<sequence length="895" mass="103113">MDKRKKVVTKSFEDLPKTYSSNDVEKKWYKKWEGEKYFAPKAGKTGESFCVIMPPPNVTGILHAGHALDITTQDALIRFKRMKGYETLFLPGMDHAGIATQSKVEELIWNEEKKTKHDYSREDFLKKIWEWKEQYGGVIANQQKVMGASCDWDYSMFTMDPEANDAVRRAFVTLYNEGLIYQSDYIVNWDPKLQSAISDAEVDHKEVNGAFYHILYSVKDSDIKLEIATTRPETLLGDTAVAVNPNDERFAHLIGKKAIVPLCNREVPIVGDEHVDIEKGTGCLKVTPGHDFNDFDIGKRHNLEIINILNLDGTLNEHGLEWQGLPCKKARKGVVEKLKELELFVKEEKHVHQVGHGERSGVVIEPMISKQWFVDVNSMAKEAVERVEDDTTRFYPKGWENTYFAWLREPKNWCVSRQLLWGHRIPVFTCNSCEHQWADEELEPSSCPKCSTKDYTQDPDVLDTWFSSGLWPMTTLGWPNKERMEQRGFDKFYPTSVLITGFDIIFFWVARMMMMGTKFSNKVPFDKVYIHAIVRDKLGRKMSKSLGNGIDPIEMVEQYGADAFRFTLAAGSGYNRAINLDPERIAGYRNFINKIWNAFRFISPFLDLANKELPAKLDDQEKWILSELNDATKVVNESLDAFRYDDACSEVYSFVYDKFCSWFIELSKNTLNGDDQEAKIQRATVLKYCFRKITALLHPITPFITEELWGYLKEENEDLLISADYPEYDTSLNYPSEQVKMNKFIEVVSSIRFLRQSVNIKPKDEVEVVLLTDDEEASSYFADNMAGLQDLARAKDVEIAVKSTENPKKCIMKATTHTDIFLKLDGVIDLDAQIKRLEKDYDKTKKELDKIGKKLNNEKFMANAPDEVVTEVREKAASFEEKIKSLEEQIEQFKS</sequence>
<keyword evidence="2 8" id="KW-0436">Ligase</keyword>